<feature type="domain" description="HTH lysR-type" evidence="5">
    <location>
        <begin position="15"/>
        <end position="71"/>
    </location>
</feature>
<evidence type="ECO:0000313" key="8">
    <source>
        <dbReference type="Proteomes" id="UP000253817"/>
    </source>
</evidence>
<keyword evidence="8" id="KW-1185">Reference proteome</keyword>
<dbReference type="Proteomes" id="UP000270112">
    <property type="component" value="Unassembled WGS sequence"/>
</dbReference>
<dbReference type="InterPro" id="IPR000847">
    <property type="entry name" value="LysR_HTH_N"/>
</dbReference>
<dbReference type="EMBL" id="QICC01000001">
    <property type="protein sequence ID" value="RNM43321.1"/>
    <property type="molecule type" value="Genomic_DNA"/>
</dbReference>
<reference evidence="7" key="3">
    <citation type="journal article" date="2019" name="Microbiol. Resour. Announc.">
        <title>Draft Genome Sequences of Type Strains of Gordonibacter faecihominis, Paraeggerthella hongkongensis, Parvibacter caecicola,Slackia equolifaciens, Slackia faecicanis, and Slackia isoflavoniconvertens.</title>
        <authorList>
            <person name="Danylec N."/>
            <person name="Stoll D.A."/>
            <person name="Dotsch A."/>
            <person name="Huch M."/>
        </authorList>
    </citation>
    <scope>NUCLEOTIDE SEQUENCE</scope>
    <source>
        <strain evidence="7">DSM 16107</strain>
    </source>
</reference>
<dbReference type="SUPFAM" id="SSF53850">
    <property type="entry name" value="Periplasmic binding protein-like II"/>
    <property type="match status" value="1"/>
</dbReference>
<name>A0A3N0J237_9ACTN</name>
<evidence type="ECO:0000256" key="4">
    <source>
        <dbReference type="ARBA" id="ARBA00023163"/>
    </source>
</evidence>
<dbReference type="GO" id="GO:0003677">
    <property type="term" value="F:DNA binding"/>
    <property type="evidence" value="ECO:0007669"/>
    <property type="project" value="UniProtKB-KW"/>
</dbReference>
<dbReference type="Pfam" id="PF00126">
    <property type="entry name" value="HTH_1"/>
    <property type="match status" value="1"/>
</dbReference>
<evidence type="ECO:0000259" key="5">
    <source>
        <dbReference type="PROSITE" id="PS50931"/>
    </source>
</evidence>
<comment type="caution">
    <text evidence="7">The sequence shown here is derived from an EMBL/GenBank/DDBJ whole genome shotgun (WGS) entry which is preliminary data.</text>
</comment>
<dbReference type="InterPro" id="IPR036390">
    <property type="entry name" value="WH_DNA-bd_sf"/>
</dbReference>
<gene>
    <name evidence="6" type="ORF">C1876_01600</name>
    <name evidence="7" type="ORF">DMP09_00040</name>
</gene>
<organism evidence="7 9">
    <name type="scientific">Eggerthella sinensis</name>
    <dbReference type="NCBI Taxonomy" id="242230"/>
    <lineage>
        <taxon>Bacteria</taxon>
        <taxon>Bacillati</taxon>
        <taxon>Actinomycetota</taxon>
        <taxon>Coriobacteriia</taxon>
        <taxon>Eggerthellales</taxon>
        <taxon>Eggerthellaceae</taxon>
        <taxon>Eggerthella</taxon>
    </lineage>
</organism>
<dbReference type="PANTHER" id="PTHR30346">
    <property type="entry name" value="TRANSCRIPTIONAL DUAL REGULATOR HCAR-RELATED"/>
    <property type="match status" value="1"/>
</dbReference>
<proteinExistence type="inferred from homology"/>
<dbReference type="AlphaFoldDB" id="A0A3N0J237"/>
<dbReference type="EMBL" id="PPTT01000002">
    <property type="protein sequence ID" value="RDB71472.1"/>
    <property type="molecule type" value="Genomic_DNA"/>
</dbReference>
<evidence type="ECO:0000313" key="6">
    <source>
        <dbReference type="EMBL" id="RDB71472.1"/>
    </source>
</evidence>
<dbReference type="InterPro" id="IPR005119">
    <property type="entry name" value="LysR_subst-bd"/>
</dbReference>
<keyword evidence="3" id="KW-0238">DNA-binding</keyword>
<reference evidence="6 8" key="1">
    <citation type="journal article" date="2018" name="Elife">
        <title>Discovery and characterization of a prevalent human gut bacterial enzyme sufficient for the inactivation of a family of plant toxins.</title>
        <authorList>
            <person name="Koppel N."/>
            <person name="Bisanz J.E."/>
            <person name="Pandelia M.E."/>
            <person name="Turnbaugh P.J."/>
            <person name="Balskus E.P."/>
        </authorList>
    </citation>
    <scope>NUCLEOTIDE SEQUENCE [LARGE SCALE GENOMIC DNA]</scope>
    <source>
        <strain evidence="6 8">DSM 16107</strain>
    </source>
</reference>
<keyword evidence="2" id="KW-0805">Transcription regulation</keyword>
<keyword evidence="4" id="KW-0804">Transcription</keyword>
<accession>A0A3N0J237</accession>
<evidence type="ECO:0000256" key="3">
    <source>
        <dbReference type="ARBA" id="ARBA00023125"/>
    </source>
</evidence>
<evidence type="ECO:0000313" key="7">
    <source>
        <dbReference type="EMBL" id="RNM43321.1"/>
    </source>
</evidence>
<dbReference type="InterPro" id="IPR036388">
    <property type="entry name" value="WH-like_DNA-bd_sf"/>
</dbReference>
<reference evidence="9" key="2">
    <citation type="submission" date="2018-05" db="EMBL/GenBank/DDBJ databases">
        <title>Genome Sequencing of selected type strains of the family Eggerthellaceae.</title>
        <authorList>
            <person name="Danylec N."/>
            <person name="Stoll D.A."/>
            <person name="Doetsch A."/>
            <person name="Huch M."/>
        </authorList>
    </citation>
    <scope>NUCLEOTIDE SEQUENCE [LARGE SCALE GENOMIC DNA]</scope>
    <source>
        <strain evidence="9">DSM 16107</strain>
    </source>
</reference>
<dbReference type="GO" id="GO:0032993">
    <property type="term" value="C:protein-DNA complex"/>
    <property type="evidence" value="ECO:0007669"/>
    <property type="project" value="TreeGrafter"/>
</dbReference>
<dbReference type="Gene3D" id="3.40.190.10">
    <property type="entry name" value="Periplasmic binding protein-like II"/>
    <property type="match status" value="1"/>
</dbReference>
<dbReference type="GO" id="GO:0003700">
    <property type="term" value="F:DNA-binding transcription factor activity"/>
    <property type="evidence" value="ECO:0007669"/>
    <property type="project" value="InterPro"/>
</dbReference>
<dbReference type="Proteomes" id="UP000253817">
    <property type="component" value="Unassembled WGS sequence"/>
</dbReference>
<evidence type="ECO:0000256" key="2">
    <source>
        <dbReference type="ARBA" id="ARBA00023015"/>
    </source>
</evidence>
<dbReference type="PROSITE" id="PS50931">
    <property type="entry name" value="HTH_LYSR"/>
    <property type="match status" value="1"/>
</dbReference>
<dbReference type="PRINTS" id="PR00039">
    <property type="entry name" value="HTHLYSR"/>
</dbReference>
<dbReference type="PANTHER" id="PTHR30346:SF17">
    <property type="entry name" value="LYSR FAMILY TRANSCRIPTIONAL REGULATOR"/>
    <property type="match status" value="1"/>
</dbReference>
<dbReference type="Pfam" id="PF03466">
    <property type="entry name" value="LysR_substrate"/>
    <property type="match status" value="1"/>
</dbReference>
<dbReference type="SUPFAM" id="SSF46785">
    <property type="entry name" value="Winged helix' DNA-binding domain"/>
    <property type="match status" value="1"/>
</dbReference>
<sequence>MQGRERNRTITGRGMDFRIFHEFVELVLQGSYSSAARTLNVSQPTLSRHVSTMEKELGTKLIADVVPVRLTPAGSAVFQAALQMDDLYSGLRDDLAALRRVQPTRVRIHDTLSLKPLSSRIVSASSRMAHANPSIKFEYTSPPPGLMPAEAIAQRACDLSFVQLFGAHEHPLLPAGVQARQLGAFAGRALVGVPKGLPLAGRAAVQLDDLKHEPVLMLALKSNAPFKATFVDACLAHGFRPSIKMIPCRLFEEFYLVDHGEGLYVLSERDLAANASLRESLSERLALIPLAAEGAVITWHALYRTPDRALATQFAAAMGEE</sequence>
<dbReference type="Gene3D" id="1.10.10.10">
    <property type="entry name" value="Winged helix-like DNA-binding domain superfamily/Winged helix DNA-binding domain"/>
    <property type="match status" value="1"/>
</dbReference>
<comment type="similarity">
    <text evidence="1">Belongs to the LysR transcriptional regulatory family.</text>
</comment>
<evidence type="ECO:0000256" key="1">
    <source>
        <dbReference type="ARBA" id="ARBA00009437"/>
    </source>
</evidence>
<protein>
    <recommendedName>
        <fullName evidence="5">HTH lysR-type domain-containing protein</fullName>
    </recommendedName>
</protein>
<evidence type="ECO:0000313" key="9">
    <source>
        <dbReference type="Proteomes" id="UP000270112"/>
    </source>
</evidence>